<comment type="subcellular location">
    <subcellularLocation>
        <location evidence="1">Cell inner membrane</location>
        <topology evidence="1">Multi-pass membrane protein</topology>
    </subcellularLocation>
</comment>
<feature type="transmembrane region" description="Helical" evidence="12">
    <location>
        <begin position="331"/>
        <end position="355"/>
    </location>
</feature>
<evidence type="ECO:0000256" key="4">
    <source>
        <dbReference type="ARBA" id="ARBA00022475"/>
    </source>
</evidence>
<dbReference type="CDD" id="cd17367">
    <property type="entry name" value="MFS_KgtP"/>
    <property type="match status" value="1"/>
</dbReference>
<dbReference type="InterPro" id="IPR051084">
    <property type="entry name" value="H+-coupled_symporters"/>
</dbReference>
<dbReference type="AlphaFoldDB" id="A0A226X7S1"/>
<feature type="transmembrane region" description="Helical" evidence="12">
    <location>
        <begin position="400"/>
        <end position="418"/>
    </location>
</feature>
<evidence type="ECO:0000256" key="9">
    <source>
        <dbReference type="ARBA" id="ARBA00023136"/>
    </source>
</evidence>
<dbReference type="PANTHER" id="PTHR43528:SF1">
    <property type="entry name" value="ALPHA-KETOGLUTARATE PERMEASE"/>
    <property type="match status" value="1"/>
</dbReference>
<name>A0A226X7S1_CABSO</name>
<feature type="transmembrane region" description="Helical" evidence="12">
    <location>
        <begin position="190"/>
        <end position="209"/>
    </location>
</feature>
<evidence type="ECO:0000256" key="11">
    <source>
        <dbReference type="ARBA" id="ARBA00069296"/>
    </source>
</evidence>
<dbReference type="InterPro" id="IPR011701">
    <property type="entry name" value="MFS"/>
</dbReference>
<keyword evidence="8 12" id="KW-1133">Transmembrane helix</keyword>
<feature type="transmembrane region" description="Helical" evidence="12">
    <location>
        <begin position="238"/>
        <end position="257"/>
    </location>
</feature>
<dbReference type="PROSITE" id="PS50850">
    <property type="entry name" value="MFS"/>
    <property type="match status" value="1"/>
</dbReference>
<feature type="transmembrane region" description="Helical" evidence="12">
    <location>
        <begin position="155"/>
        <end position="178"/>
    </location>
</feature>
<dbReference type="Pfam" id="PF07690">
    <property type="entry name" value="MFS_1"/>
    <property type="match status" value="1"/>
</dbReference>
<organism evidence="14 15">
    <name type="scientific">Caballeronia sordidicola</name>
    <name type="common">Burkholderia sordidicola</name>
    <dbReference type="NCBI Taxonomy" id="196367"/>
    <lineage>
        <taxon>Bacteria</taxon>
        <taxon>Pseudomonadati</taxon>
        <taxon>Pseudomonadota</taxon>
        <taxon>Betaproteobacteria</taxon>
        <taxon>Burkholderiales</taxon>
        <taxon>Burkholderiaceae</taxon>
        <taxon>Caballeronia</taxon>
    </lineage>
</organism>
<evidence type="ECO:0000256" key="12">
    <source>
        <dbReference type="SAM" id="Phobius"/>
    </source>
</evidence>
<comment type="caution">
    <text evidence="14">The sequence shown here is derived from an EMBL/GenBank/DDBJ whole genome shotgun (WGS) entry which is preliminary data.</text>
</comment>
<dbReference type="InterPro" id="IPR005829">
    <property type="entry name" value="Sugar_transporter_CS"/>
</dbReference>
<evidence type="ECO:0000256" key="8">
    <source>
        <dbReference type="ARBA" id="ARBA00022989"/>
    </source>
</evidence>
<evidence type="ECO:0000256" key="1">
    <source>
        <dbReference type="ARBA" id="ARBA00004429"/>
    </source>
</evidence>
<evidence type="ECO:0000313" key="14">
    <source>
        <dbReference type="EMBL" id="OXC79169.1"/>
    </source>
</evidence>
<dbReference type="NCBIfam" id="TIGR00883">
    <property type="entry name" value="2A0106"/>
    <property type="match status" value="1"/>
</dbReference>
<gene>
    <name evidence="14" type="ORF">BSU04_08345</name>
</gene>
<dbReference type="GO" id="GO:0005886">
    <property type="term" value="C:plasma membrane"/>
    <property type="evidence" value="ECO:0007669"/>
    <property type="project" value="UniProtKB-SubCell"/>
</dbReference>
<evidence type="ECO:0000256" key="5">
    <source>
        <dbReference type="ARBA" id="ARBA00022519"/>
    </source>
</evidence>
<accession>A0A226X7S1</accession>
<feature type="transmembrane region" description="Helical" evidence="12">
    <location>
        <begin position="91"/>
        <end position="111"/>
    </location>
</feature>
<dbReference type="PROSITE" id="PS00217">
    <property type="entry name" value="SUGAR_TRANSPORT_2"/>
    <property type="match status" value="1"/>
</dbReference>
<feature type="transmembrane region" description="Helical" evidence="12">
    <location>
        <begin position="307"/>
        <end position="325"/>
    </location>
</feature>
<keyword evidence="7" id="KW-0769">Symport</keyword>
<dbReference type="EMBL" id="MTHB01000046">
    <property type="protein sequence ID" value="OXC79169.1"/>
    <property type="molecule type" value="Genomic_DNA"/>
</dbReference>
<dbReference type="GO" id="GO:0015293">
    <property type="term" value="F:symporter activity"/>
    <property type="evidence" value="ECO:0007669"/>
    <property type="project" value="UniProtKB-KW"/>
</dbReference>
<dbReference type="InterPro" id="IPR004736">
    <property type="entry name" value="MHS_symport"/>
</dbReference>
<dbReference type="SUPFAM" id="SSF103473">
    <property type="entry name" value="MFS general substrate transporter"/>
    <property type="match status" value="1"/>
</dbReference>
<keyword evidence="5" id="KW-0997">Cell inner membrane</keyword>
<evidence type="ECO:0000256" key="6">
    <source>
        <dbReference type="ARBA" id="ARBA00022692"/>
    </source>
</evidence>
<dbReference type="InterPro" id="IPR020846">
    <property type="entry name" value="MFS_dom"/>
</dbReference>
<reference evidence="15" key="1">
    <citation type="submission" date="2017-01" db="EMBL/GenBank/DDBJ databases">
        <title>Genome Analysis of Deinococcus marmoris KOPRI26562.</title>
        <authorList>
            <person name="Kim J.H."/>
            <person name="Oh H.-M."/>
        </authorList>
    </citation>
    <scope>NUCLEOTIDE SEQUENCE [LARGE SCALE GENOMIC DNA]</scope>
    <source>
        <strain evidence="15">PAMC 26633</strain>
    </source>
</reference>
<feature type="transmembrane region" description="Helical" evidence="12">
    <location>
        <begin position="57"/>
        <end position="79"/>
    </location>
</feature>
<evidence type="ECO:0000259" key="13">
    <source>
        <dbReference type="PROSITE" id="PS50850"/>
    </source>
</evidence>
<dbReference type="OrthoDB" id="6766492at2"/>
<dbReference type="FunFam" id="1.20.1250.20:FF:000095">
    <property type="entry name" value="Alpha-ketoglutarate permease"/>
    <property type="match status" value="1"/>
</dbReference>
<keyword evidence="6 12" id="KW-0812">Transmembrane</keyword>
<dbReference type="InterPro" id="IPR036259">
    <property type="entry name" value="MFS_trans_sf"/>
</dbReference>
<dbReference type="PANTHER" id="PTHR43528">
    <property type="entry name" value="ALPHA-KETOGLUTARATE PERMEASE"/>
    <property type="match status" value="1"/>
</dbReference>
<feature type="transmembrane region" description="Helical" evidence="12">
    <location>
        <begin position="367"/>
        <end position="388"/>
    </location>
</feature>
<evidence type="ECO:0000256" key="7">
    <source>
        <dbReference type="ARBA" id="ARBA00022847"/>
    </source>
</evidence>
<dbReference type="NCBIfam" id="NF007710">
    <property type="entry name" value="PRK10406.1"/>
    <property type="match status" value="1"/>
</dbReference>
<feature type="domain" description="Major facilitator superfamily (MFS) profile" evidence="13">
    <location>
        <begin position="18"/>
        <end position="423"/>
    </location>
</feature>
<evidence type="ECO:0000256" key="3">
    <source>
        <dbReference type="ARBA" id="ARBA00022448"/>
    </source>
</evidence>
<protein>
    <recommendedName>
        <fullName evidence="11">Alpha-ketoglutarate permease</fullName>
    </recommendedName>
</protein>
<dbReference type="Proteomes" id="UP000214720">
    <property type="component" value="Unassembled WGS sequence"/>
</dbReference>
<sequence length="431" mass="46950">MADTVLSTSADTRRRVLAIVGASSGNLVEWFDFYIYSFLALYFAPAFFPSGNPTTQLLNTAGVFAAGFLMRPIGGWMFGRIADKHGRRTSMMISVLMMCAGSLVICFLPTYASIGAWAPFFLLIARLFQGLSVGGEYGTSATYMSEVALQGRRGFFASFQYVTLIGGQLAALLVLVVLQQLLSTEELRAWGWRIPFGIGALAAVVSLYLRKSLDETTTAETRKLKEAGTLRGLMQHKGAFLTVIGFTAGGSLIFYTFTTYMQKYLVNTAGMHAKTASNVMTAALFIYMIMQPAFGALSDRIGRRKSMLWFGGLATFCTVPLLYALKDVTSPFMAFVLVVIALAIVSLYTSISGLIKAEMFPAEVRALGVGLSYAVANAVFGGSAEYVALFLKSIGSESTFYWYVTALCAISWIVSLRMRDSSKEGYLRDVP</sequence>
<proteinExistence type="inferred from homology"/>
<comment type="similarity">
    <text evidence="2">Belongs to the major facilitator superfamily. Metabolite:H+ Symporter (MHS) family (TC 2.A.1.6) family.</text>
</comment>
<feature type="transmembrane region" description="Helical" evidence="12">
    <location>
        <begin position="117"/>
        <end position="134"/>
    </location>
</feature>
<keyword evidence="4" id="KW-1003">Cell membrane</keyword>
<evidence type="ECO:0000313" key="15">
    <source>
        <dbReference type="Proteomes" id="UP000214720"/>
    </source>
</evidence>
<dbReference type="Gene3D" id="1.20.1250.20">
    <property type="entry name" value="MFS general substrate transporter like domains"/>
    <property type="match status" value="1"/>
</dbReference>
<evidence type="ECO:0000256" key="10">
    <source>
        <dbReference type="ARBA" id="ARBA00058957"/>
    </source>
</evidence>
<keyword evidence="3" id="KW-0813">Transport</keyword>
<feature type="transmembrane region" description="Helical" evidence="12">
    <location>
        <begin position="277"/>
        <end position="295"/>
    </location>
</feature>
<dbReference type="RefSeq" id="WP_089160080.1">
    <property type="nucleotide sequence ID" value="NZ_MTHB01000046.1"/>
</dbReference>
<comment type="function">
    <text evidence="10">Uptake of alpha-ketoglutarate across the boundary membrane with the concomitant import of a cation (symport system).</text>
</comment>
<evidence type="ECO:0000256" key="2">
    <source>
        <dbReference type="ARBA" id="ARBA00008240"/>
    </source>
</evidence>
<dbReference type="eggNOG" id="COG0477">
    <property type="taxonomic scope" value="Bacteria"/>
</dbReference>
<keyword evidence="9 12" id="KW-0472">Membrane</keyword>